<organism evidence="7 8">
    <name type="scientific">Phocoenobacter uteri</name>
    <dbReference type="NCBI Taxonomy" id="146806"/>
    <lineage>
        <taxon>Bacteria</taxon>
        <taxon>Pseudomonadati</taxon>
        <taxon>Pseudomonadota</taxon>
        <taxon>Gammaproteobacteria</taxon>
        <taxon>Pasteurellales</taxon>
        <taxon>Pasteurellaceae</taxon>
        <taxon>Phocoenobacter</taxon>
    </lineage>
</organism>
<evidence type="ECO:0000259" key="5">
    <source>
        <dbReference type="Pfam" id="PF00108"/>
    </source>
</evidence>
<dbReference type="InterPro" id="IPR002155">
    <property type="entry name" value="Thiolase"/>
</dbReference>
<dbReference type="GO" id="GO:0003985">
    <property type="term" value="F:acetyl-CoA C-acetyltransferase activity"/>
    <property type="evidence" value="ECO:0007669"/>
    <property type="project" value="UniProtKB-EC"/>
</dbReference>
<evidence type="ECO:0000256" key="2">
    <source>
        <dbReference type="ARBA" id="ARBA00022679"/>
    </source>
</evidence>
<dbReference type="InterPro" id="IPR020617">
    <property type="entry name" value="Thiolase_C"/>
</dbReference>
<gene>
    <name evidence="7" type="primary">thlA</name>
    <name evidence="7" type="ORF">NCTC12872_00998</name>
</gene>
<feature type="domain" description="Thiolase N-terminal" evidence="5">
    <location>
        <begin position="13"/>
        <end position="257"/>
    </location>
</feature>
<dbReference type="InterPro" id="IPR016039">
    <property type="entry name" value="Thiolase-like"/>
</dbReference>
<evidence type="ECO:0000313" key="8">
    <source>
        <dbReference type="Proteomes" id="UP000255417"/>
    </source>
</evidence>
<dbReference type="InterPro" id="IPR050215">
    <property type="entry name" value="Thiolase-like_sf_Thiolase"/>
</dbReference>
<dbReference type="NCBIfam" id="TIGR01930">
    <property type="entry name" value="AcCoA-C-Actrans"/>
    <property type="match status" value="1"/>
</dbReference>
<evidence type="ECO:0000256" key="1">
    <source>
        <dbReference type="ARBA" id="ARBA00010982"/>
    </source>
</evidence>
<dbReference type="CDD" id="cd00751">
    <property type="entry name" value="thiolase"/>
    <property type="match status" value="1"/>
</dbReference>
<dbReference type="EC" id="2.3.1.9" evidence="7"/>
<accession>A0A379C9T4</accession>
<protein>
    <submittedName>
        <fullName evidence="7">Acetyl-CoA acetyltransferase</fullName>
        <ecNumber evidence="7">2.3.1.9</ecNumber>
    </submittedName>
</protein>
<dbReference type="GO" id="GO:0005737">
    <property type="term" value="C:cytoplasm"/>
    <property type="evidence" value="ECO:0007669"/>
    <property type="project" value="UniProtKB-ARBA"/>
</dbReference>
<comment type="similarity">
    <text evidence="1 4">Belongs to the thiolase-like superfamily. Thiolase family.</text>
</comment>
<sequence>MLNYQPQLDHEPIIVKAYRTPIVRAFSSFSQLDVIDLLVPLLQKITENIPLNSIDEVMIGNATSCSGNIARLGLLSAGLPIEIAGTTLDKQCGSGLETVVQACRNIQAGAGQCYIAGGVESVSTAPWRMQRPTSPNQLPKMMPRARFSPEFLGDPDMGIAAENVAKKCQISRERQDKFALQSHQRAISSIEQGRFKDEIVPIQTTQKMVDTDECPRATTSLEKLASLSPAFLENGTVTAGNACPINDGAAVVLIMSRAFAKQCGFKTGLRFLDSATAGVDPNYLGLGPIASTQKLLKRQPNFSLDLANFIEFNEAFASQVLACLDNLNIDEKRVNLNGGALALGHPYGASGTILTTRLFSQMVTQNLSQKHSYGLAMLGIAGGLGTTVLFDNAIL</sequence>
<dbReference type="Pfam" id="PF02803">
    <property type="entry name" value="Thiolase_C"/>
    <property type="match status" value="1"/>
</dbReference>
<dbReference type="SUPFAM" id="SSF53901">
    <property type="entry name" value="Thiolase-like"/>
    <property type="match status" value="2"/>
</dbReference>
<evidence type="ECO:0000256" key="3">
    <source>
        <dbReference type="ARBA" id="ARBA00023315"/>
    </source>
</evidence>
<keyword evidence="2 4" id="KW-0808">Transferase</keyword>
<reference evidence="7 8" key="1">
    <citation type="submission" date="2018-06" db="EMBL/GenBank/DDBJ databases">
        <authorList>
            <consortium name="Pathogen Informatics"/>
            <person name="Doyle S."/>
        </authorList>
    </citation>
    <scope>NUCLEOTIDE SEQUENCE [LARGE SCALE GENOMIC DNA]</scope>
    <source>
        <strain evidence="7 8">NCTC12872</strain>
    </source>
</reference>
<dbReference type="GO" id="GO:0006635">
    <property type="term" value="P:fatty acid beta-oxidation"/>
    <property type="evidence" value="ECO:0007669"/>
    <property type="project" value="TreeGrafter"/>
</dbReference>
<dbReference type="PROSITE" id="PS00737">
    <property type="entry name" value="THIOLASE_2"/>
    <property type="match status" value="1"/>
</dbReference>
<evidence type="ECO:0000256" key="4">
    <source>
        <dbReference type="RuleBase" id="RU003557"/>
    </source>
</evidence>
<keyword evidence="3 4" id="KW-0012">Acyltransferase</keyword>
<dbReference type="EMBL" id="UGTA01000001">
    <property type="protein sequence ID" value="SUB59024.1"/>
    <property type="molecule type" value="Genomic_DNA"/>
</dbReference>
<dbReference type="Pfam" id="PF00108">
    <property type="entry name" value="Thiolase_N"/>
    <property type="match status" value="1"/>
</dbReference>
<dbReference type="RefSeq" id="WP_218563615.1">
    <property type="nucleotide sequence ID" value="NZ_LWIF01000001.1"/>
</dbReference>
<dbReference type="AlphaFoldDB" id="A0A379C9T4"/>
<dbReference type="Gene3D" id="3.40.47.10">
    <property type="match status" value="2"/>
</dbReference>
<feature type="domain" description="Thiolase C-terminal" evidence="6">
    <location>
        <begin position="272"/>
        <end position="390"/>
    </location>
</feature>
<dbReference type="PIRSF" id="PIRSF000429">
    <property type="entry name" value="Ac-CoA_Ac_transf"/>
    <property type="match status" value="1"/>
</dbReference>
<dbReference type="PANTHER" id="PTHR43853">
    <property type="entry name" value="3-KETOACYL-COA THIOLASE, PEROXISOMAL"/>
    <property type="match status" value="1"/>
</dbReference>
<dbReference type="PANTHER" id="PTHR43853:SF3">
    <property type="entry name" value="ACETYL-COA C-ACETYLTRANSFERASE YHFS-RELATED"/>
    <property type="match status" value="1"/>
</dbReference>
<name>A0A379C9T4_9PAST</name>
<dbReference type="InterPro" id="IPR020616">
    <property type="entry name" value="Thiolase_N"/>
</dbReference>
<keyword evidence="8" id="KW-1185">Reference proteome</keyword>
<proteinExistence type="inferred from homology"/>
<dbReference type="GO" id="GO:0010124">
    <property type="term" value="P:phenylacetate catabolic process"/>
    <property type="evidence" value="ECO:0007669"/>
    <property type="project" value="TreeGrafter"/>
</dbReference>
<evidence type="ECO:0000259" key="6">
    <source>
        <dbReference type="Pfam" id="PF02803"/>
    </source>
</evidence>
<dbReference type="InterPro" id="IPR020613">
    <property type="entry name" value="Thiolase_CS"/>
</dbReference>
<evidence type="ECO:0000313" key="7">
    <source>
        <dbReference type="EMBL" id="SUB59024.1"/>
    </source>
</evidence>
<dbReference type="Proteomes" id="UP000255417">
    <property type="component" value="Unassembled WGS sequence"/>
</dbReference>